<dbReference type="Pfam" id="PF13193">
    <property type="entry name" value="AMP-binding_C"/>
    <property type="match status" value="1"/>
</dbReference>
<dbReference type="InterPro" id="IPR020806">
    <property type="entry name" value="PKS_PP-bd"/>
</dbReference>
<dbReference type="CDD" id="cd19531">
    <property type="entry name" value="LCL_NRPS-like"/>
    <property type="match status" value="1"/>
</dbReference>
<dbReference type="Gene3D" id="3.40.50.980">
    <property type="match status" value="2"/>
</dbReference>
<dbReference type="InterPro" id="IPR006162">
    <property type="entry name" value="Ppantetheine_attach_site"/>
</dbReference>
<dbReference type="FunFam" id="1.10.1200.10:FF:000005">
    <property type="entry name" value="Nonribosomal peptide synthetase 1"/>
    <property type="match status" value="1"/>
</dbReference>
<feature type="compositionally biased region" description="Low complexity" evidence="4">
    <location>
        <begin position="21"/>
        <end position="34"/>
    </location>
</feature>
<accession>A0A840VXR8</accession>
<dbReference type="PANTHER" id="PTHR45527:SF1">
    <property type="entry name" value="FATTY ACID SYNTHASE"/>
    <property type="match status" value="1"/>
</dbReference>
<dbReference type="GO" id="GO:0009239">
    <property type="term" value="P:enterobactin biosynthetic process"/>
    <property type="evidence" value="ECO:0007669"/>
    <property type="project" value="TreeGrafter"/>
</dbReference>
<dbReference type="NCBIfam" id="TIGR01733">
    <property type="entry name" value="AA-adenyl-dom"/>
    <property type="match status" value="1"/>
</dbReference>
<dbReference type="InterPro" id="IPR025110">
    <property type="entry name" value="AMP-bd_C"/>
</dbReference>
<dbReference type="Proteomes" id="UP000586947">
    <property type="component" value="Unassembled WGS sequence"/>
</dbReference>
<dbReference type="InterPro" id="IPR009081">
    <property type="entry name" value="PP-bd_ACP"/>
</dbReference>
<evidence type="ECO:0000256" key="2">
    <source>
        <dbReference type="ARBA" id="ARBA00022450"/>
    </source>
</evidence>
<dbReference type="EMBL" id="JACHDP010000001">
    <property type="protein sequence ID" value="MBB5480796.1"/>
    <property type="molecule type" value="Genomic_DNA"/>
</dbReference>
<dbReference type="PROSITE" id="PS00012">
    <property type="entry name" value="PHOSPHOPANTETHEINE"/>
    <property type="match status" value="1"/>
</dbReference>
<feature type="region of interest" description="Disordered" evidence="4">
    <location>
        <begin position="1"/>
        <end position="45"/>
    </location>
</feature>
<dbReference type="Pfam" id="PF00668">
    <property type="entry name" value="Condensation"/>
    <property type="match status" value="1"/>
</dbReference>
<dbReference type="Gene3D" id="3.30.559.30">
    <property type="entry name" value="Nonribosomal peptide synthetase, condensation domain"/>
    <property type="match status" value="1"/>
</dbReference>
<dbReference type="InterPro" id="IPR045851">
    <property type="entry name" value="AMP-bd_C_sf"/>
</dbReference>
<dbReference type="GO" id="GO:0047527">
    <property type="term" value="F:2,3-dihydroxybenzoate-serine ligase activity"/>
    <property type="evidence" value="ECO:0007669"/>
    <property type="project" value="TreeGrafter"/>
</dbReference>
<evidence type="ECO:0000256" key="1">
    <source>
        <dbReference type="ARBA" id="ARBA00001957"/>
    </source>
</evidence>
<dbReference type="InterPro" id="IPR001242">
    <property type="entry name" value="Condensation_dom"/>
</dbReference>
<dbReference type="Gene3D" id="3.30.559.10">
    <property type="entry name" value="Chloramphenicol acetyltransferase-like domain"/>
    <property type="match status" value="1"/>
</dbReference>
<keyword evidence="3" id="KW-0597">Phosphoprotein</keyword>
<dbReference type="InterPro" id="IPR023213">
    <property type="entry name" value="CAT-like_dom_sf"/>
</dbReference>
<evidence type="ECO:0000313" key="6">
    <source>
        <dbReference type="EMBL" id="MBB5480796.1"/>
    </source>
</evidence>
<evidence type="ECO:0000259" key="5">
    <source>
        <dbReference type="PROSITE" id="PS50075"/>
    </source>
</evidence>
<dbReference type="GO" id="GO:0009366">
    <property type="term" value="C:enterobactin synthetase complex"/>
    <property type="evidence" value="ECO:0007669"/>
    <property type="project" value="TreeGrafter"/>
</dbReference>
<name>A0A840VXR8_9ACTN</name>
<dbReference type="GO" id="GO:0031177">
    <property type="term" value="F:phosphopantetheine binding"/>
    <property type="evidence" value="ECO:0007669"/>
    <property type="project" value="InterPro"/>
</dbReference>
<dbReference type="Pfam" id="PF00550">
    <property type="entry name" value="PP-binding"/>
    <property type="match status" value="1"/>
</dbReference>
<evidence type="ECO:0000256" key="4">
    <source>
        <dbReference type="SAM" id="MobiDB-lite"/>
    </source>
</evidence>
<feature type="compositionally biased region" description="Polar residues" evidence="4">
    <location>
        <begin position="1"/>
        <end position="10"/>
    </location>
</feature>
<keyword evidence="2" id="KW-0596">Phosphopantetheine</keyword>
<dbReference type="Gene3D" id="2.30.38.10">
    <property type="entry name" value="Luciferase, Domain 3"/>
    <property type="match status" value="1"/>
</dbReference>
<feature type="domain" description="Carrier" evidence="5">
    <location>
        <begin position="985"/>
        <end position="1060"/>
    </location>
</feature>
<dbReference type="RefSeq" id="WP_184185278.1">
    <property type="nucleotide sequence ID" value="NZ_BMNF01000004.1"/>
</dbReference>
<dbReference type="PROSITE" id="PS00455">
    <property type="entry name" value="AMP_BINDING"/>
    <property type="match status" value="1"/>
</dbReference>
<dbReference type="PANTHER" id="PTHR45527">
    <property type="entry name" value="NONRIBOSOMAL PEPTIDE SYNTHETASE"/>
    <property type="match status" value="1"/>
</dbReference>
<dbReference type="Gene3D" id="1.10.1200.10">
    <property type="entry name" value="ACP-like"/>
    <property type="match status" value="1"/>
</dbReference>
<dbReference type="Pfam" id="PF00501">
    <property type="entry name" value="AMP-binding"/>
    <property type="match status" value="1"/>
</dbReference>
<dbReference type="Gene3D" id="3.30.300.30">
    <property type="match status" value="1"/>
</dbReference>
<evidence type="ECO:0000256" key="3">
    <source>
        <dbReference type="ARBA" id="ARBA00022553"/>
    </source>
</evidence>
<dbReference type="PROSITE" id="PS50075">
    <property type="entry name" value="CARRIER"/>
    <property type="match status" value="1"/>
</dbReference>
<sequence>MTISQFQPTGSYVRGPVADLSPSDATATAPSAAPREVPARPASHAQERMWVAEQLADGAPAYNLQMGLRIRGHLDLEALRRALDEVAARHDALRTRFVVDGARLTCVVDPPARVPLEVADLSPLGDPAGAVAERAERELDNRFDPATGQTYRAVLLTTDAADHTLLLTMDHLIADPWSVQVLHEDLAQAYARWHAGEPSTDPVPAHTYGDFAAWQRDWLAGPECAGQLAYWRDSLPADPPRLALPLRTAARERQDMRRFAAMLEGGLVDSANATARSARASLFTVLFSGYAALLGRYGQHQEVLVGTLCTGRTQPETERVVGFFANAVALRADLSGRPSLRDLVGRSREVVLDAYTNQDVPFDTVVETVRPDRANGRRAFFDVMFQLADLERQPLSLPDAVLEPLPSASRIAGADLVLTIARERDGYHCYWDYDAGLLDAATIERMHGHYVRLLDAALTEPDRPITEFEIVTAPERAAIAAFSSPARPVDAGWTLPSAFEAVAERRPDFPALSGRVRASYAELNADANRLAHALQARGVGPEAVVGLFFDDRADVLLGALGVLKAGGAYLPLDPNYPAPRTEYMVDDARPTLVLTRGPLTARVPAGSTAVDLDDLGSELAAASPANPVRALHPDGLAYVIYTSGSTGRPKGVGVVHRGLAVVSAGQRHAVPFSPADRMLQFASPNFDASVLEALMAVGAGASLCLPDLEAVAHTDLERMLGGTRATAALLPPSALAGIVDESVVPETIMVAGEACPVPLAEKWAASRTVINLYGPTEASIVSTSYRVEAGVQQGASLPIGRPLPGIRAFVVQDGHTLAPVGVPGELLLGGEVLARGYLGRPGLTAERFLPDGFGGSPGGRLYRTGDLVRWRSDGVLEYLGRLDHQVKVRGFRIELGEVESCLAAFPAVREVVVVARDGRLVAYVGVADAVVTEDALREHCSRTLPDYMVPARVSIDAALPKTPNGKLDRARLPDLLAVDPQERVAPRDELEEACAEIWREVLKLDVVGAFDDFFALGGHSLAATRVVGHVRQAFSVDLPVRTLFEHPVLADFTAALVRWEEEHG</sequence>
<dbReference type="InterPro" id="IPR020845">
    <property type="entry name" value="AMP-binding_CS"/>
</dbReference>
<evidence type="ECO:0000313" key="7">
    <source>
        <dbReference type="Proteomes" id="UP000586947"/>
    </source>
</evidence>
<dbReference type="SUPFAM" id="SSF52777">
    <property type="entry name" value="CoA-dependent acyltransferases"/>
    <property type="match status" value="2"/>
</dbReference>
<organism evidence="6 7">
    <name type="scientific">Micromonospora parathelypteridis</name>
    <dbReference type="NCBI Taxonomy" id="1839617"/>
    <lineage>
        <taxon>Bacteria</taxon>
        <taxon>Bacillati</taxon>
        <taxon>Actinomycetota</taxon>
        <taxon>Actinomycetes</taxon>
        <taxon>Micromonosporales</taxon>
        <taxon>Micromonosporaceae</taxon>
        <taxon>Micromonospora</taxon>
    </lineage>
</organism>
<dbReference type="SMART" id="SM00823">
    <property type="entry name" value="PKS_PP"/>
    <property type="match status" value="1"/>
</dbReference>
<dbReference type="InterPro" id="IPR036736">
    <property type="entry name" value="ACP-like_sf"/>
</dbReference>
<reference evidence="6 7" key="1">
    <citation type="submission" date="2020-08" db="EMBL/GenBank/DDBJ databases">
        <title>Sequencing the genomes of 1000 actinobacteria strains.</title>
        <authorList>
            <person name="Klenk H.-P."/>
        </authorList>
    </citation>
    <scope>NUCLEOTIDE SEQUENCE [LARGE SCALE GENOMIC DNA]</scope>
    <source>
        <strain evidence="6 7">DSM 103125</strain>
    </source>
</reference>
<comment type="cofactor">
    <cofactor evidence="1">
        <name>pantetheine 4'-phosphate</name>
        <dbReference type="ChEBI" id="CHEBI:47942"/>
    </cofactor>
</comment>
<proteinExistence type="predicted"/>
<gene>
    <name evidence="6" type="ORF">HNR20_005301</name>
</gene>
<comment type="caution">
    <text evidence="6">The sequence shown here is derived from an EMBL/GenBank/DDBJ whole genome shotgun (WGS) entry which is preliminary data.</text>
</comment>
<dbReference type="CDD" id="cd05930">
    <property type="entry name" value="A_NRPS"/>
    <property type="match status" value="1"/>
</dbReference>
<protein>
    <submittedName>
        <fullName evidence="6">Amino acid adenylation domain-containing protein</fullName>
    </submittedName>
</protein>
<dbReference type="GO" id="GO:0005829">
    <property type="term" value="C:cytosol"/>
    <property type="evidence" value="ECO:0007669"/>
    <property type="project" value="TreeGrafter"/>
</dbReference>
<dbReference type="InterPro" id="IPR010071">
    <property type="entry name" value="AA_adenyl_dom"/>
</dbReference>
<dbReference type="InterPro" id="IPR000873">
    <property type="entry name" value="AMP-dep_synth/lig_dom"/>
</dbReference>
<keyword evidence="7" id="KW-1185">Reference proteome</keyword>
<dbReference type="SUPFAM" id="SSF47336">
    <property type="entry name" value="ACP-like"/>
    <property type="match status" value="1"/>
</dbReference>
<dbReference type="GO" id="GO:0008610">
    <property type="term" value="P:lipid biosynthetic process"/>
    <property type="evidence" value="ECO:0007669"/>
    <property type="project" value="UniProtKB-ARBA"/>
</dbReference>
<dbReference type="GO" id="GO:0043041">
    <property type="term" value="P:amino acid activation for nonribosomal peptide biosynthetic process"/>
    <property type="evidence" value="ECO:0007669"/>
    <property type="project" value="TreeGrafter"/>
</dbReference>
<dbReference type="SUPFAM" id="SSF56801">
    <property type="entry name" value="Acetyl-CoA synthetase-like"/>
    <property type="match status" value="1"/>
</dbReference>
<dbReference type="FunFam" id="3.40.50.980:FF:000001">
    <property type="entry name" value="Non-ribosomal peptide synthetase"/>
    <property type="match status" value="1"/>
</dbReference>
<dbReference type="AlphaFoldDB" id="A0A840VXR8"/>